<evidence type="ECO:0000256" key="4">
    <source>
        <dbReference type="ARBA" id="ARBA00022640"/>
    </source>
</evidence>
<dbReference type="InterPro" id="IPR036922">
    <property type="entry name" value="Rieske_2Fe-2S_sf"/>
</dbReference>
<keyword evidence="6" id="KW-0001">2Fe-2S</keyword>
<dbReference type="GO" id="GO:0010277">
    <property type="term" value="F:chlorophyllide a oxygenase activity"/>
    <property type="evidence" value="ECO:0007669"/>
    <property type="project" value="InterPro"/>
</dbReference>
<evidence type="ECO:0000256" key="1">
    <source>
        <dbReference type="ARBA" id="ARBA00004229"/>
    </source>
</evidence>
<dbReference type="InterPro" id="IPR017941">
    <property type="entry name" value="Rieske_2Fe-2S"/>
</dbReference>
<keyword evidence="17" id="KW-1185">Reference proteome</keyword>
<dbReference type="Pfam" id="PF00355">
    <property type="entry name" value="Rieske"/>
    <property type="match status" value="1"/>
</dbReference>
<dbReference type="EMBL" id="CAJNNV010026871">
    <property type="protein sequence ID" value="CAE8619186.1"/>
    <property type="molecule type" value="Genomic_DNA"/>
</dbReference>
<evidence type="ECO:0000256" key="11">
    <source>
        <dbReference type="ARBA" id="ARBA00023004"/>
    </source>
</evidence>
<dbReference type="PANTHER" id="PTHR21266">
    <property type="entry name" value="IRON-SULFUR DOMAIN CONTAINING PROTEIN"/>
    <property type="match status" value="1"/>
</dbReference>
<keyword evidence="4" id="KW-0934">Plastid</keyword>
<dbReference type="PANTHER" id="PTHR21266:SF32">
    <property type="entry name" value="CHOLESTEROL 7-DESATURASE NVD"/>
    <property type="match status" value="1"/>
</dbReference>
<keyword evidence="12" id="KW-0411">Iron-sulfur</keyword>
<evidence type="ECO:0000256" key="7">
    <source>
        <dbReference type="ARBA" id="ARBA00022723"/>
    </source>
</evidence>
<feature type="domain" description="Rieske" evidence="15">
    <location>
        <begin position="81"/>
        <end position="189"/>
    </location>
</feature>
<keyword evidence="10" id="KW-0560">Oxidoreductase</keyword>
<dbReference type="InterPro" id="IPR050584">
    <property type="entry name" value="Cholesterol_7-desaturase"/>
</dbReference>
<comment type="subcellular location">
    <subcellularLocation>
        <location evidence="2">Membrane</location>
    </subcellularLocation>
    <subcellularLocation>
        <location evidence="1">Plastid</location>
        <location evidence="1">Chloroplast</location>
    </subcellularLocation>
</comment>
<proteinExistence type="predicted"/>
<reference evidence="16" key="1">
    <citation type="submission" date="2021-02" db="EMBL/GenBank/DDBJ databases">
        <authorList>
            <person name="Dougan E. K."/>
            <person name="Rhodes N."/>
            <person name="Thang M."/>
            <person name="Chan C."/>
        </authorList>
    </citation>
    <scope>NUCLEOTIDE SEQUENCE</scope>
</reference>
<evidence type="ECO:0000256" key="6">
    <source>
        <dbReference type="ARBA" id="ARBA00022714"/>
    </source>
</evidence>
<evidence type="ECO:0000256" key="12">
    <source>
        <dbReference type="ARBA" id="ARBA00023014"/>
    </source>
</evidence>
<evidence type="ECO:0000256" key="5">
    <source>
        <dbReference type="ARBA" id="ARBA00022692"/>
    </source>
</evidence>
<dbReference type="AlphaFoldDB" id="A0A813FYQ7"/>
<dbReference type="PROSITE" id="PS51296">
    <property type="entry name" value="RIESKE"/>
    <property type="match status" value="1"/>
</dbReference>
<evidence type="ECO:0000256" key="8">
    <source>
        <dbReference type="ARBA" id="ARBA00022946"/>
    </source>
</evidence>
<evidence type="ECO:0000313" key="16">
    <source>
        <dbReference type="EMBL" id="CAE8619186.1"/>
    </source>
</evidence>
<feature type="chain" id="PRO_5032544260" description="Rieske domain-containing protein" evidence="14">
    <location>
        <begin position="20"/>
        <end position="569"/>
    </location>
</feature>
<protein>
    <recommendedName>
        <fullName evidence="15">Rieske domain-containing protein</fullName>
    </recommendedName>
</protein>
<keyword evidence="13" id="KW-0472">Membrane</keyword>
<evidence type="ECO:0000256" key="14">
    <source>
        <dbReference type="SAM" id="SignalP"/>
    </source>
</evidence>
<dbReference type="Pfam" id="PF08417">
    <property type="entry name" value="PaO"/>
    <property type="match status" value="1"/>
</dbReference>
<dbReference type="InterPro" id="IPR013626">
    <property type="entry name" value="PaO"/>
</dbReference>
<keyword evidence="8" id="KW-0809">Transit peptide</keyword>
<dbReference type="OrthoDB" id="426882at2759"/>
<evidence type="ECO:0000256" key="13">
    <source>
        <dbReference type="ARBA" id="ARBA00023136"/>
    </source>
</evidence>
<evidence type="ECO:0000256" key="10">
    <source>
        <dbReference type="ARBA" id="ARBA00023002"/>
    </source>
</evidence>
<keyword evidence="5" id="KW-0812">Transmembrane</keyword>
<dbReference type="Proteomes" id="UP000654075">
    <property type="component" value="Unassembled WGS sequence"/>
</dbReference>
<gene>
    <name evidence="16" type="ORF">PGLA1383_LOCUS36779</name>
</gene>
<name>A0A813FYQ7_POLGL</name>
<evidence type="ECO:0000256" key="2">
    <source>
        <dbReference type="ARBA" id="ARBA00004370"/>
    </source>
</evidence>
<evidence type="ECO:0000313" key="17">
    <source>
        <dbReference type="Proteomes" id="UP000654075"/>
    </source>
</evidence>
<evidence type="ECO:0000259" key="15">
    <source>
        <dbReference type="PROSITE" id="PS51296"/>
    </source>
</evidence>
<keyword evidence="7" id="KW-0479">Metal-binding</keyword>
<organism evidence="16 17">
    <name type="scientific">Polarella glacialis</name>
    <name type="common">Dinoflagellate</name>
    <dbReference type="NCBI Taxonomy" id="89957"/>
    <lineage>
        <taxon>Eukaryota</taxon>
        <taxon>Sar</taxon>
        <taxon>Alveolata</taxon>
        <taxon>Dinophyceae</taxon>
        <taxon>Suessiales</taxon>
        <taxon>Suessiaceae</taxon>
        <taxon>Polarella</taxon>
    </lineage>
</organism>
<dbReference type="Gene3D" id="2.102.10.10">
    <property type="entry name" value="Rieske [2Fe-2S] iron-sulphur domain"/>
    <property type="match status" value="1"/>
</dbReference>
<dbReference type="SUPFAM" id="SSF50022">
    <property type="entry name" value="ISP domain"/>
    <property type="match status" value="1"/>
</dbReference>
<evidence type="ECO:0000256" key="3">
    <source>
        <dbReference type="ARBA" id="ARBA00022528"/>
    </source>
</evidence>
<dbReference type="GO" id="GO:0046872">
    <property type="term" value="F:metal ion binding"/>
    <property type="evidence" value="ECO:0007669"/>
    <property type="project" value="UniProtKB-KW"/>
</dbReference>
<dbReference type="GO" id="GO:0051537">
    <property type="term" value="F:2 iron, 2 sulfur cluster binding"/>
    <property type="evidence" value="ECO:0007669"/>
    <property type="project" value="UniProtKB-KW"/>
</dbReference>
<dbReference type="OMA" id="ENICDAD"/>
<dbReference type="SUPFAM" id="SSF55961">
    <property type="entry name" value="Bet v1-like"/>
    <property type="match status" value="1"/>
</dbReference>
<accession>A0A813FYQ7</accession>
<keyword evidence="3" id="KW-0150">Chloroplast</keyword>
<keyword evidence="14" id="KW-0732">Signal</keyword>
<sequence>MPAMMWILLIGAQVAAVRAWTLPGLRRQVHLHSNNHNNNNVKLFCTHRARVPRASVSSSVGAQTATDPAHLYQSFDWAAHWYPVGWYRDFELDRPTQVTLFDVEYVVARRPEGVAPIAMLDKCPHRLAALSEGRVTAQGFLQCAYHGWAFNGSTGACTSIPQAVGQVAPSPRTCAVGVRAEVSQGLLWLHPWDPAARRETIPTMPEMEEGSGYKYSPAVRDFPIDYTILVENICDADHGLFAHQQAAFDMYTASQDDPQRVEVVEDPPNGGSASFAIYGEVSAVKALTASTAVPPADRDAAVAAALRATTRFVPPCNIQICRRNASGHSKFITAFWVVPVGVGRSRFLSVGVGSVKIPRWLQHIGLNNFLDQDTYLLATQQPHVLAQEWAAQVEHRERSLDGNAKITPGISTSSSRGSSALFRRRSAYCYRSPTEKILIELGRFLDFAVPNMPRRYATPALWGALAGTCPPREFVLDRWRWHTRLCADSQDVVRRARIARMLGLLATAIALIWRKPCLKAAMLVVMGSGLAFAAHRLEREFSFKYDNKKRNSDLTRIPKGFADERLRSR</sequence>
<dbReference type="GO" id="GO:0016020">
    <property type="term" value="C:membrane"/>
    <property type="evidence" value="ECO:0007669"/>
    <property type="project" value="UniProtKB-SubCell"/>
</dbReference>
<keyword evidence="9" id="KW-1133">Transmembrane helix</keyword>
<dbReference type="GO" id="GO:0009507">
    <property type="term" value="C:chloroplast"/>
    <property type="evidence" value="ECO:0007669"/>
    <property type="project" value="UniProtKB-SubCell"/>
</dbReference>
<feature type="signal peptide" evidence="14">
    <location>
        <begin position="1"/>
        <end position="19"/>
    </location>
</feature>
<evidence type="ECO:0000256" key="9">
    <source>
        <dbReference type="ARBA" id="ARBA00022989"/>
    </source>
</evidence>
<comment type="caution">
    <text evidence="16">The sequence shown here is derived from an EMBL/GenBank/DDBJ whole genome shotgun (WGS) entry which is preliminary data.</text>
</comment>
<keyword evidence="11" id="KW-0408">Iron</keyword>